<dbReference type="RefSeq" id="WP_119972423.1">
    <property type="nucleotide sequence ID" value="NZ_CP032416.1"/>
</dbReference>
<dbReference type="OrthoDB" id="4424890at2"/>
<feature type="transmembrane region" description="Helical" evidence="1">
    <location>
        <begin position="276"/>
        <end position="300"/>
    </location>
</feature>
<sequence length="382" mass="41719">MEEESINIKKVIILVGAYCAYMLGSGFSTGQEVLQFFTSSGATKGIISSIIFMAFMMIFCYALYGVGQKMQFEDPYDVFEYYCGKYIGKIYTWYSVVLLYGIYVTMLAGGGATIHQYYGAPTSIATCIMALVSLATAILGVEKLIDIIGVIGPIKILFMIIIGVAAFITLAGNPNLYSGNSAFILTTASGVKTASGNWLWSGVLYAFLGLMFGVSFYVINGQSAGSVKEARLSGMIGTVFYTLAIILLIVAETVYFDVVKGQQVPTLAIAKRITPILGLIFLIIIVLCIYSALSSMILVITRKFAVDKTKKFNFVALGLTLIGMLVGSVLPFDKLVNILYPISGYSGIVFFLFIIYKEFINNNAFPYRKNDKKIVENNGKTI</sequence>
<keyword evidence="3" id="KW-1185">Reference proteome</keyword>
<feature type="transmembrane region" description="Helical" evidence="1">
    <location>
        <begin position="120"/>
        <end position="141"/>
    </location>
</feature>
<dbReference type="PANTHER" id="PTHR37814:SF1">
    <property type="entry name" value="MEMBRANE PROTEIN"/>
    <property type="match status" value="1"/>
</dbReference>
<dbReference type="InterPro" id="IPR038728">
    <property type="entry name" value="YkvI-like"/>
</dbReference>
<keyword evidence="1" id="KW-1133">Transmembrane helix</keyword>
<dbReference type="KEGG" id="cfer:D4Z93_08340"/>
<gene>
    <name evidence="2" type="ORF">D4Z93_08340</name>
</gene>
<dbReference type="Proteomes" id="UP000266301">
    <property type="component" value="Chromosome"/>
</dbReference>
<proteinExistence type="predicted"/>
<keyword evidence="1" id="KW-0812">Transmembrane</keyword>
<dbReference type="Gene3D" id="1.20.1740.10">
    <property type="entry name" value="Amino acid/polyamine transporter I"/>
    <property type="match status" value="1"/>
</dbReference>
<reference evidence="2 3" key="1">
    <citation type="journal article" date="2019" name="Int. J. Syst. Evol. Microbiol.">
        <title>Clostridium fermenticellae sp. nov., isolated from the mud in a fermentation cellar for the production of the Chinese liquor, baijiu.</title>
        <authorList>
            <person name="Xu P.X."/>
            <person name="Chai L.J."/>
            <person name="Qiu T."/>
            <person name="Zhang X.J."/>
            <person name="Lu Z.M."/>
            <person name="Xiao C."/>
            <person name="Wang S.T."/>
            <person name="Shen C.H."/>
            <person name="Shi J.S."/>
            <person name="Xu Z.H."/>
        </authorList>
    </citation>
    <scope>NUCLEOTIDE SEQUENCE [LARGE SCALE GENOMIC DNA]</scope>
    <source>
        <strain evidence="2 3">JN500901</strain>
    </source>
</reference>
<evidence type="ECO:0000313" key="3">
    <source>
        <dbReference type="Proteomes" id="UP000266301"/>
    </source>
</evidence>
<name>A0A386H4V7_9CLOT</name>
<feature type="transmembrane region" description="Helical" evidence="1">
    <location>
        <begin position="312"/>
        <end position="332"/>
    </location>
</feature>
<feature type="transmembrane region" description="Helical" evidence="1">
    <location>
        <begin position="198"/>
        <end position="220"/>
    </location>
</feature>
<evidence type="ECO:0000313" key="2">
    <source>
        <dbReference type="EMBL" id="AYD40535.1"/>
    </source>
</evidence>
<feature type="transmembrane region" description="Helical" evidence="1">
    <location>
        <begin position="232"/>
        <end position="256"/>
    </location>
</feature>
<feature type="transmembrane region" description="Helical" evidence="1">
    <location>
        <begin position="12"/>
        <end position="30"/>
    </location>
</feature>
<protein>
    <recommendedName>
        <fullName evidence="4">Amino acid permease</fullName>
    </recommendedName>
</protein>
<dbReference type="AlphaFoldDB" id="A0A386H4V7"/>
<feature type="transmembrane region" description="Helical" evidence="1">
    <location>
        <begin position="148"/>
        <end position="171"/>
    </location>
</feature>
<dbReference type="EMBL" id="CP032416">
    <property type="protein sequence ID" value="AYD40535.1"/>
    <property type="molecule type" value="Genomic_DNA"/>
</dbReference>
<keyword evidence="1" id="KW-0472">Membrane</keyword>
<dbReference type="PANTHER" id="PTHR37814">
    <property type="entry name" value="CONSERVED MEMBRANE PROTEIN"/>
    <property type="match status" value="1"/>
</dbReference>
<evidence type="ECO:0000256" key="1">
    <source>
        <dbReference type="SAM" id="Phobius"/>
    </source>
</evidence>
<organism evidence="2 3">
    <name type="scientific">Clostridium fermenticellae</name>
    <dbReference type="NCBI Taxonomy" id="2068654"/>
    <lineage>
        <taxon>Bacteria</taxon>
        <taxon>Bacillati</taxon>
        <taxon>Bacillota</taxon>
        <taxon>Clostridia</taxon>
        <taxon>Eubacteriales</taxon>
        <taxon>Clostridiaceae</taxon>
        <taxon>Clostridium</taxon>
    </lineage>
</organism>
<feature type="transmembrane region" description="Helical" evidence="1">
    <location>
        <begin position="42"/>
        <end position="64"/>
    </location>
</feature>
<evidence type="ECO:0008006" key="4">
    <source>
        <dbReference type="Google" id="ProtNLM"/>
    </source>
</evidence>
<accession>A0A386H4V7</accession>
<feature type="transmembrane region" description="Helical" evidence="1">
    <location>
        <begin position="91"/>
        <end position="114"/>
    </location>
</feature>
<feature type="transmembrane region" description="Helical" evidence="1">
    <location>
        <begin position="338"/>
        <end position="356"/>
    </location>
</feature>